<dbReference type="Proteomes" id="UP000649179">
    <property type="component" value="Unassembled WGS sequence"/>
</dbReference>
<organism evidence="3 4">
    <name type="scientific">Marmoricola endophyticus</name>
    <dbReference type="NCBI Taxonomy" id="2040280"/>
    <lineage>
        <taxon>Bacteria</taxon>
        <taxon>Bacillati</taxon>
        <taxon>Actinomycetota</taxon>
        <taxon>Actinomycetes</taxon>
        <taxon>Propionibacteriales</taxon>
        <taxon>Nocardioidaceae</taxon>
        <taxon>Marmoricola</taxon>
    </lineage>
</organism>
<keyword evidence="2" id="KW-1133">Transmembrane helix</keyword>
<dbReference type="AlphaFoldDB" id="A0A917BLS4"/>
<comment type="caution">
    <text evidence="3">The sequence shown here is derived from an EMBL/GenBank/DDBJ whole genome shotgun (WGS) entry which is preliminary data.</text>
</comment>
<comment type="similarity">
    <text evidence="1">Belongs to the UPF0749 family.</text>
</comment>
<dbReference type="GO" id="GO:0005886">
    <property type="term" value="C:plasma membrane"/>
    <property type="evidence" value="ECO:0007669"/>
    <property type="project" value="TreeGrafter"/>
</dbReference>
<protein>
    <submittedName>
        <fullName evidence="3">Membrane protein</fullName>
    </submittedName>
</protein>
<dbReference type="InterPro" id="IPR010273">
    <property type="entry name" value="DUF881"/>
</dbReference>
<dbReference type="PANTHER" id="PTHR37313">
    <property type="entry name" value="UPF0749 PROTEIN RV1825"/>
    <property type="match status" value="1"/>
</dbReference>
<evidence type="ECO:0000256" key="2">
    <source>
        <dbReference type="SAM" id="Phobius"/>
    </source>
</evidence>
<feature type="transmembrane region" description="Helical" evidence="2">
    <location>
        <begin position="23"/>
        <end position="43"/>
    </location>
</feature>
<sequence>MRARERDGARTHEHAARRVPRRWHVLGVVAFLAAGALFVTSYVNSDGLDLRAASVTDLTSVVRQERRDTDALQTRVAELNDQVDALLAGVDDKDVDRLQRAVARAKAPAGLSGVSGPGVEVTLDDAPTEVANRALETGDPPADQLVVHQQDLQAVVNALWLGGARAITLQDQRIVSTTGIKCAGPTVILHGVPYSPPYVIKAVGDPLRLRAALGESAWIGAYREVAAAYQLGYDVESDDAMQLPGYDGPLDLRYAKPLSQAG</sequence>
<proteinExistence type="inferred from homology"/>
<keyword evidence="2" id="KW-0812">Transmembrane</keyword>
<dbReference type="PANTHER" id="PTHR37313:SF4">
    <property type="entry name" value="CONSERVED MEMBRANE PROTEIN-RELATED"/>
    <property type="match status" value="1"/>
</dbReference>
<reference evidence="3" key="1">
    <citation type="journal article" date="2014" name="Int. J. Syst. Evol. Microbiol.">
        <title>Complete genome sequence of Corynebacterium casei LMG S-19264T (=DSM 44701T), isolated from a smear-ripened cheese.</title>
        <authorList>
            <consortium name="US DOE Joint Genome Institute (JGI-PGF)"/>
            <person name="Walter F."/>
            <person name="Albersmeier A."/>
            <person name="Kalinowski J."/>
            <person name="Ruckert C."/>
        </authorList>
    </citation>
    <scope>NUCLEOTIDE SEQUENCE</scope>
    <source>
        <strain evidence="3">CGMCC 1.16067</strain>
    </source>
</reference>
<evidence type="ECO:0000313" key="3">
    <source>
        <dbReference type="EMBL" id="GGF47424.1"/>
    </source>
</evidence>
<evidence type="ECO:0000313" key="4">
    <source>
        <dbReference type="Proteomes" id="UP000649179"/>
    </source>
</evidence>
<reference evidence="3" key="2">
    <citation type="submission" date="2020-09" db="EMBL/GenBank/DDBJ databases">
        <authorList>
            <person name="Sun Q."/>
            <person name="Zhou Y."/>
        </authorList>
    </citation>
    <scope>NUCLEOTIDE SEQUENCE</scope>
    <source>
        <strain evidence="3">CGMCC 1.16067</strain>
    </source>
</reference>
<name>A0A917BLS4_9ACTN</name>
<evidence type="ECO:0000256" key="1">
    <source>
        <dbReference type="ARBA" id="ARBA00009108"/>
    </source>
</evidence>
<dbReference type="RefSeq" id="WP_229660790.1">
    <property type="nucleotide sequence ID" value="NZ_BMKQ01000001.1"/>
</dbReference>
<accession>A0A917BLS4</accession>
<dbReference type="Gene3D" id="3.30.70.1880">
    <property type="entry name" value="Protein of unknown function DUF881"/>
    <property type="match status" value="1"/>
</dbReference>
<dbReference type="EMBL" id="BMKQ01000001">
    <property type="protein sequence ID" value="GGF47424.1"/>
    <property type="molecule type" value="Genomic_DNA"/>
</dbReference>
<gene>
    <name evidence="3" type="ORF">GCM10011519_21850</name>
</gene>
<keyword evidence="2" id="KW-0472">Membrane</keyword>
<dbReference type="Pfam" id="PF05949">
    <property type="entry name" value="DUF881"/>
    <property type="match status" value="1"/>
</dbReference>
<keyword evidence="4" id="KW-1185">Reference proteome</keyword>